<evidence type="ECO:0000256" key="6">
    <source>
        <dbReference type="ARBA" id="ARBA00022989"/>
    </source>
</evidence>
<feature type="transmembrane region" description="Helical" evidence="8">
    <location>
        <begin position="191"/>
        <end position="221"/>
    </location>
</feature>
<dbReference type="PANTHER" id="PTHR34979">
    <property type="entry name" value="INNER MEMBRANE PROTEIN YGAZ"/>
    <property type="match status" value="1"/>
</dbReference>
<dbReference type="GO" id="GO:1903785">
    <property type="term" value="P:L-valine transmembrane transport"/>
    <property type="evidence" value="ECO:0007669"/>
    <property type="project" value="TreeGrafter"/>
</dbReference>
<evidence type="ECO:0000256" key="2">
    <source>
        <dbReference type="ARBA" id="ARBA00010735"/>
    </source>
</evidence>
<keyword evidence="6 8" id="KW-1133">Transmembrane helix</keyword>
<evidence type="ECO:0000313" key="10">
    <source>
        <dbReference type="Proteomes" id="UP000267187"/>
    </source>
</evidence>
<comment type="subcellular location">
    <subcellularLocation>
        <location evidence="1">Cell membrane</location>
        <topology evidence="1">Multi-pass membrane protein</topology>
    </subcellularLocation>
</comment>
<evidence type="ECO:0000256" key="7">
    <source>
        <dbReference type="ARBA" id="ARBA00023136"/>
    </source>
</evidence>
<gene>
    <name evidence="9" type="ORF">DFR27_0099</name>
</gene>
<feature type="transmembrane region" description="Helical" evidence="8">
    <location>
        <begin position="57"/>
        <end position="80"/>
    </location>
</feature>
<proteinExistence type="inferred from homology"/>
<protein>
    <submittedName>
        <fullName evidence="9">4-azaleucine resistance transporter AzlC</fullName>
    </submittedName>
</protein>
<evidence type="ECO:0000256" key="5">
    <source>
        <dbReference type="ARBA" id="ARBA00022692"/>
    </source>
</evidence>
<feature type="transmembrane region" description="Helical" evidence="8">
    <location>
        <begin position="163"/>
        <end position="185"/>
    </location>
</feature>
<dbReference type="RefSeq" id="WP_121875500.1">
    <property type="nucleotide sequence ID" value="NZ_REFJ01000001.1"/>
</dbReference>
<evidence type="ECO:0000313" key="9">
    <source>
        <dbReference type="EMBL" id="RMA82152.1"/>
    </source>
</evidence>
<dbReference type="EMBL" id="REFJ01000001">
    <property type="protein sequence ID" value="RMA82152.1"/>
    <property type="molecule type" value="Genomic_DNA"/>
</dbReference>
<evidence type="ECO:0000256" key="4">
    <source>
        <dbReference type="ARBA" id="ARBA00022475"/>
    </source>
</evidence>
<dbReference type="Proteomes" id="UP000267187">
    <property type="component" value="Unassembled WGS sequence"/>
</dbReference>
<name>A0A3M0AT21_9GAMM</name>
<feature type="transmembrane region" description="Helical" evidence="8">
    <location>
        <begin position="127"/>
        <end position="151"/>
    </location>
</feature>
<dbReference type="InterPro" id="IPR011606">
    <property type="entry name" value="Brnchd-chn_aa_trnsp_permease"/>
</dbReference>
<keyword evidence="4" id="KW-1003">Cell membrane</keyword>
<evidence type="ECO:0000256" key="3">
    <source>
        <dbReference type="ARBA" id="ARBA00022448"/>
    </source>
</evidence>
<evidence type="ECO:0000256" key="8">
    <source>
        <dbReference type="SAM" id="Phobius"/>
    </source>
</evidence>
<evidence type="ECO:0000256" key="1">
    <source>
        <dbReference type="ARBA" id="ARBA00004651"/>
    </source>
</evidence>
<comment type="similarity">
    <text evidence="2">Belongs to the AzlC family.</text>
</comment>
<keyword evidence="10" id="KW-1185">Reference proteome</keyword>
<keyword evidence="5 8" id="KW-0812">Transmembrane</keyword>
<dbReference type="PANTHER" id="PTHR34979:SF1">
    <property type="entry name" value="INNER MEMBRANE PROTEIN YGAZ"/>
    <property type="match status" value="1"/>
</dbReference>
<dbReference type="AlphaFoldDB" id="A0A3M0AT21"/>
<comment type="caution">
    <text evidence="9">The sequence shown here is derived from an EMBL/GenBank/DDBJ whole genome shotgun (WGS) entry which is preliminary data.</text>
</comment>
<sequence length="228" mass="24208">MQSNSQQFKRGSLAMMPLSLIVLPWGVLTGSLAMDAGLGELSAVAMSLLVFAGAAQLVALGLIKAGAGIFTILLTTLFITSRHFLYGVAMRSKISSRPLNWRLSLGFLLTDELFAVCGMQRDEDFNLWFALGAGLSFYVAWNLSTIGGILLASQVPELSEYGLEFAIAAIFIAMVAPGVKTWAAATAVGVALLLSVVFSLFEIPAAIVLASLVAMTCAYFVDSVERAQ</sequence>
<dbReference type="Pfam" id="PF03591">
    <property type="entry name" value="AzlC"/>
    <property type="match status" value="1"/>
</dbReference>
<keyword evidence="3" id="KW-0813">Transport</keyword>
<organism evidence="9 10">
    <name type="scientific">Umboniibacter marinipuniceus</name>
    <dbReference type="NCBI Taxonomy" id="569599"/>
    <lineage>
        <taxon>Bacteria</taxon>
        <taxon>Pseudomonadati</taxon>
        <taxon>Pseudomonadota</taxon>
        <taxon>Gammaproteobacteria</taxon>
        <taxon>Cellvibrionales</taxon>
        <taxon>Cellvibrionaceae</taxon>
        <taxon>Umboniibacter</taxon>
    </lineage>
</organism>
<reference evidence="9 10" key="1">
    <citation type="submission" date="2018-10" db="EMBL/GenBank/DDBJ databases">
        <title>Genomic Encyclopedia of Type Strains, Phase IV (KMG-IV): sequencing the most valuable type-strain genomes for metagenomic binning, comparative biology and taxonomic classification.</title>
        <authorList>
            <person name="Goeker M."/>
        </authorList>
    </citation>
    <scope>NUCLEOTIDE SEQUENCE [LARGE SCALE GENOMIC DNA]</scope>
    <source>
        <strain evidence="9 10">DSM 25080</strain>
    </source>
</reference>
<dbReference type="GO" id="GO:0005886">
    <property type="term" value="C:plasma membrane"/>
    <property type="evidence" value="ECO:0007669"/>
    <property type="project" value="UniProtKB-SubCell"/>
</dbReference>
<accession>A0A3M0AT21</accession>
<dbReference type="OrthoDB" id="3181706at2"/>
<keyword evidence="7 8" id="KW-0472">Membrane</keyword>